<feature type="compositionally biased region" description="Low complexity" evidence="1">
    <location>
        <begin position="424"/>
        <end position="444"/>
    </location>
</feature>
<dbReference type="WBParaSite" id="jg8783">
    <property type="protein sequence ID" value="jg8783"/>
    <property type="gene ID" value="jg8783"/>
</dbReference>
<feature type="region of interest" description="Disordered" evidence="1">
    <location>
        <begin position="383"/>
        <end position="403"/>
    </location>
</feature>
<feature type="compositionally biased region" description="Polar residues" evidence="1">
    <location>
        <begin position="518"/>
        <end position="545"/>
    </location>
</feature>
<proteinExistence type="predicted"/>
<dbReference type="AlphaFoldDB" id="A0A915ETF8"/>
<organism evidence="2 3">
    <name type="scientific">Ditylenchus dipsaci</name>
    <dbReference type="NCBI Taxonomy" id="166011"/>
    <lineage>
        <taxon>Eukaryota</taxon>
        <taxon>Metazoa</taxon>
        <taxon>Ecdysozoa</taxon>
        <taxon>Nematoda</taxon>
        <taxon>Chromadorea</taxon>
        <taxon>Rhabditida</taxon>
        <taxon>Tylenchina</taxon>
        <taxon>Tylenchomorpha</taxon>
        <taxon>Sphaerularioidea</taxon>
        <taxon>Anguinidae</taxon>
        <taxon>Anguininae</taxon>
        <taxon>Ditylenchus</taxon>
    </lineage>
</organism>
<feature type="region of interest" description="Disordered" evidence="1">
    <location>
        <begin position="12"/>
        <end position="100"/>
    </location>
</feature>
<feature type="compositionally biased region" description="Basic and acidic residues" evidence="1">
    <location>
        <begin position="592"/>
        <end position="603"/>
    </location>
</feature>
<feature type="region of interest" description="Disordered" evidence="1">
    <location>
        <begin position="494"/>
        <end position="603"/>
    </location>
</feature>
<feature type="compositionally biased region" description="Basic residues" evidence="1">
    <location>
        <begin position="71"/>
        <end position="83"/>
    </location>
</feature>
<accession>A0A915ETF8</accession>
<evidence type="ECO:0000256" key="1">
    <source>
        <dbReference type="SAM" id="MobiDB-lite"/>
    </source>
</evidence>
<feature type="compositionally biased region" description="Basic and acidic residues" evidence="1">
    <location>
        <begin position="549"/>
        <end position="560"/>
    </location>
</feature>
<dbReference type="Proteomes" id="UP000887574">
    <property type="component" value="Unplaced"/>
</dbReference>
<evidence type="ECO:0000313" key="2">
    <source>
        <dbReference type="Proteomes" id="UP000887574"/>
    </source>
</evidence>
<feature type="region of interest" description="Disordered" evidence="1">
    <location>
        <begin position="423"/>
        <end position="464"/>
    </location>
</feature>
<keyword evidence="2" id="KW-1185">Reference proteome</keyword>
<reference evidence="3" key="1">
    <citation type="submission" date="2022-11" db="UniProtKB">
        <authorList>
            <consortium name="WormBaseParasite"/>
        </authorList>
    </citation>
    <scope>IDENTIFICATION</scope>
</reference>
<name>A0A915ETF8_9BILA</name>
<feature type="compositionally biased region" description="Low complexity" evidence="1">
    <location>
        <begin position="45"/>
        <end position="65"/>
    </location>
</feature>
<protein>
    <submittedName>
        <fullName evidence="3">Uncharacterized protein</fullName>
    </submittedName>
</protein>
<sequence>MGISHFCTFCISNPSRSSIDNDTKQADENADPEEEPYGTIPAVEPSSSATTSSSAGPSKAPAQPKGDPPSRKKKVSFSWKNRRKSSDTGPAYDYIDAEGGDPVYSKVDENLPSLRYDYPTFSSRERTRKPVVHEPFYTSASLHSQIYSGGSEDPYSSIISEGVNVRADENNSTTYDTGYARVKGDASKPTNSLRAKHNLDALYAKINRRAAATASSSSSRHLLEPCTSSAGASGIASANNIKLRSPIVAPPPHNFLPTSTVTDQPYQLEESGSGSIASGSSQNPSYRYLTVRESVDVVRERLRQRDHELTNGQRNIRGLDHFPLREHYYSTIANEYESVGDENPRSNNYGLNNGSEAGSSTYSTHNNTLIIAFLGMALIETTRASSTSPPPTSPIPNRVDQQPPPVIVRPVVLSPTVPFPRLMSASYTSQPSQQSTSSSEKTSSNPNLFATKGQGGQSKNRFSYSHDPRVLMNIPVSVRMSYLHRHLQLFQTHLQQASSKETSERQSQTQQSRIPVPLSTSNILTLRSRTPSPTVEAGTQTSRTSGLVEHQHNRGTEASKKKVPKPLPLQVGNDYVSPVDLSNNRGWPLYNSKEEGTAEKLEQ</sequence>
<evidence type="ECO:0000313" key="3">
    <source>
        <dbReference type="WBParaSite" id="jg8783"/>
    </source>
</evidence>